<keyword evidence="6 10" id="KW-0418">Kinase</keyword>
<proteinExistence type="inferred from homology"/>
<evidence type="ECO:0000313" key="10">
    <source>
        <dbReference type="EMBL" id="KOC58546.1"/>
    </source>
</evidence>
<dbReference type="GO" id="GO:0006235">
    <property type="term" value="P:dTTP biosynthetic process"/>
    <property type="evidence" value="ECO:0007669"/>
    <property type="project" value="TreeGrafter"/>
</dbReference>
<keyword evidence="11" id="KW-1185">Reference proteome</keyword>
<evidence type="ECO:0000256" key="3">
    <source>
        <dbReference type="ARBA" id="ARBA00022679"/>
    </source>
</evidence>
<feature type="domain" description="Thymidylate kinase-like" evidence="9">
    <location>
        <begin position="5"/>
        <end position="191"/>
    </location>
</feature>
<keyword evidence="3" id="KW-0808">Transferase</keyword>
<dbReference type="GO" id="GO:0005524">
    <property type="term" value="F:ATP binding"/>
    <property type="evidence" value="ECO:0007669"/>
    <property type="project" value="UniProtKB-KW"/>
</dbReference>
<dbReference type="InterPro" id="IPR018094">
    <property type="entry name" value="Thymidylate_kinase"/>
</dbReference>
<dbReference type="EC" id="2.7.4.9" evidence="2"/>
<evidence type="ECO:0000259" key="9">
    <source>
        <dbReference type="Pfam" id="PF02223"/>
    </source>
</evidence>
<evidence type="ECO:0000256" key="6">
    <source>
        <dbReference type="ARBA" id="ARBA00022777"/>
    </source>
</evidence>
<dbReference type="AlphaFoldDB" id="A0A0L7QJ32"/>
<dbReference type="OrthoDB" id="425602at2759"/>
<gene>
    <name evidence="10" type="ORF">WH47_09785</name>
</gene>
<comment type="similarity">
    <text evidence="1">Belongs to the thymidylate kinase family.</text>
</comment>
<dbReference type="STRING" id="597456.A0A0L7QJ32"/>
<dbReference type="InterPro" id="IPR027417">
    <property type="entry name" value="P-loop_NTPase"/>
</dbReference>
<keyword evidence="7" id="KW-0067">ATP-binding</keyword>
<dbReference type="InterPro" id="IPR039430">
    <property type="entry name" value="Thymidylate_kin-like_dom"/>
</dbReference>
<evidence type="ECO:0000256" key="8">
    <source>
        <dbReference type="ARBA" id="ARBA00048743"/>
    </source>
</evidence>
<dbReference type="Pfam" id="PF02223">
    <property type="entry name" value="Thymidylate_kin"/>
    <property type="match status" value="1"/>
</dbReference>
<reference evidence="10 11" key="1">
    <citation type="submission" date="2015-07" db="EMBL/GenBank/DDBJ databases">
        <title>The genome of Habropoda laboriosa.</title>
        <authorList>
            <person name="Pan H."/>
            <person name="Kapheim K."/>
        </authorList>
    </citation>
    <scope>NUCLEOTIDE SEQUENCE [LARGE SCALE GENOMIC DNA]</scope>
    <source>
        <strain evidence="10">0110345459</strain>
    </source>
</reference>
<dbReference type="Proteomes" id="UP000053825">
    <property type="component" value="Unassembled WGS sequence"/>
</dbReference>
<dbReference type="CDD" id="cd01672">
    <property type="entry name" value="TMPK"/>
    <property type="match status" value="1"/>
</dbReference>
<keyword evidence="5" id="KW-0547">Nucleotide-binding</keyword>
<name>A0A0L7QJ32_9HYME</name>
<dbReference type="Gene3D" id="3.40.50.300">
    <property type="entry name" value="P-loop containing nucleotide triphosphate hydrolases"/>
    <property type="match status" value="1"/>
</dbReference>
<dbReference type="GO" id="GO:0006227">
    <property type="term" value="P:dUDP biosynthetic process"/>
    <property type="evidence" value="ECO:0007669"/>
    <property type="project" value="TreeGrafter"/>
</dbReference>
<accession>A0A0L7QJ32</accession>
<evidence type="ECO:0000256" key="2">
    <source>
        <dbReference type="ARBA" id="ARBA00012980"/>
    </source>
</evidence>
<dbReference type="GO" id="GO:0006233">
    <property type="term" value="P:dTDP biosynthetic process"/>
    <property type="evidence" value="ECO:0007669"/>
    <property type="project" value="InterPro"/>
</dbReference>
<comment type="catalytic activity">
    <reaction evidence="8">
        <text>dTMP + ATP = dTDP + ADP</text>
        <dbReference type="Rhea" id="RHEA:13517"/>
        <dbReference type="ChEBI" id="CHEBI:30616"/>
        <dbReference type="ChEBI" id="CHEBI:58369"/>
        <dbReference type="ChEBI" id="CHEBI:63528"/>
        <dbReference type="ChEBI" id="CHEBI:456216"/>
        <dbReference type="EC" id="2.7.4.9"/>
    </reaction>
</comment>
<organism evidence="10 11">
    <name type="scientific">Habropoda laboriosa</name>
    <dbReference type="NCBI Taxonomy" id="597456"/>
    <lineage>
        <taxon>Eukaryota</taxon>
        <taxon>Metazoa</taxon>
        <taxon>Ecdysozoa</taxon>
        <taxon>Arthropoda</taxon>
        <taxon>Hexapoda</taxon>
        <taxon>Insecta</taxon>
        <taxon>Pterygota</taxon>
        <taxon>Neoptera</taxon>
        <taxon>Endopterygota</taxon>
        <taxon>Hymenoptera</taxon>
        <taxon>Apocrita</taxon>
        <taxon>Aculeata</taxon>
        <taxon>Apoidea</taxon>
        <taxon>Anthophila</taxon>
        <taxon>Apidae</taxon>
        <taxon>Habropoda</taxon>
    </lineage>
</organism>
<sequence length="199" mass="23046">MYITIEGMDGSGKSTQVKKLTNRLDENNQPWIYSREAGSTEAGLAMRDILLNQPFSKDLDNFTRICLFAASYREGLTKKILPALEEGKWVVSDRTNISSIVYQGAMEEFPEAIILNNEIKQPDLVIILDIDHASFVKRQEFKDRDHMENELVQDKDKFNFLRDKYISYARKYTNVVVIDARQHVDTIHEAIFHAIERSE</sequence>
<evidence type="ECO:0000256" key="7">
    <source>
        <dbReference type="ARBA" id="ARBA00022840"/>
    </source>
</evidence>
<dbReference type="GO" id="GO:0004798">
    <property type="term" value="F:dTMP kinase activity"/>
    <property type="evidence" value="ECO:0007669"/>
    <property type="project" value="UniProtKB-EC"/>
</dbReference>
<evidence type="ECO:0000256" key="1">
    <source>
        <dbReference type="ARBA" id="ARBA00009776"/>
    </source>
</evidence>
<protein>
    <recommendedName>
        <fullName evidence="2">dTMP kinase</fullName>
        <ecNumber evidence="2">2.7.4.9</ecNumber>
    </recommendedName>
</protein>
<evidence type="ECO:0000256" key="4">
    <source>
        <dbReference type="ARBA" id="ARBA00022727"/>
    </source>
</evidence>
<dbReference type="SUPFAM" id="SSF52540">
    <property type="entry name" value="P-loop containing nucleoside triphosphate hydrolases"/>
    <property type="match status" value="1"/>
</dbReference>
<keyword evidence="4" id="KW-0545">Nucleotide biosynthesis</keyword>
<dbReference type="NCBIfam" id="TIGR00041">
    <property type="entry name" value="DTMP_kinase"/>
    <property type="match status" value="1"/>
</dbReference>
<dbReference type="HAMAP" id="MF_00165">
    <property type="entry name" value="Thymidylate_kinase"/>
    <property type="match status" value="1"/>
</dbReference>
<dbReference type="PANTHER" id="PTHR10344">
    <property type="entry name" value="THYMIDYLATE KINASE"/>
    <property type="match status" value="1"/>
</dbReference>
<evidence type="ECO:0000313" key="11">
    <source>
        <dbReference type="Proteomes" id="UP000053825"/>
    </source>
</evidence>
<dbReference type="PANTHER" id="PTHR10344:SF4">
    <property type="entry name" value="UMP-CMP KINASE 2, MITOCHONDRIAL"/>
    <property type="match status" value="1"/>
</dbReference>
<evidence type="ECO:0000256" key="5">
    <source>
        <dbReference type="ARBA" id="ARBA00022741"/>
    </source>
</evidence>
<dbReference type="GO" id="GO:0005737">
    <property type="term" value="C:cytoplasm"/>
    <property type="evidence" value="ECO:0007669"/>
    <property type="project" value="TreeGrafter"/>
</dbReference>
<dbReference type="EMBL" id="KQ415617">
    <property type="protein sequence ID" value="KOC58546.1"/>
    <property type="molecule type" value="Genomic_DNA"/>
</dbReference>